<keyword evidence="14" id="KW-0460">Magnesium</keyword>
<dbReference type="GO" id="GO:0003887">
    <property type="term" value="F:DNA-directed DNA polymerase activity"/>
    <property type="evidence" value="ECO:0007669"/>
    <property type="project" value="UniProtKB-KW"/>
</dbReference>
<comment type="catalytic activity">
    <reaction evidence="21">
        <text>DNA(n) + a 2'-deoxyribonucleoside 5'-triphosphate = DNA(n+1) + diphosphate</text>
        <dbReference type="Rhea" id="RHEA:22508"/>
        <dbReference type="Rhea" id="RHEA-COMP:17339"/>
        <dbReference type="Rhea" id="RHEA-COMP:17340"/>
        <dbReference type="ChEBI" id="CHEBI:33019"/>
        <dbReference type="ChEBI" id="CHEBI:61560"/>
        <dbReference type="ChEBI" id="CHEBI:173112"/>
        <dbReference type="EC" id="2.7.7.49"/>
    </reaction>
</comment>
<keyword evidence="17" id="KW-0695">RNA-directed DNA polymerase</keyword>
<evidence type="ECO:0000259" key="26">
    <source>
        <dbReference type="PROSITE" id="PS50994"/>
    </source>
</evidence>
<keyword evidence="5" id="KW-0645">Protease</keyword>
<accession>A0A9Q3D0R9</accession>
<evidence type="ECO:0000256" key="18">
    <source>
        <dbReference type="ARBA" id="ARBA00022932"/>
    </source>
</evidence>
<keyword evidence="12" id="KW-0378">Hydrolase</keyword>
<dbReference type="Gene3D" id="3.30.420.10">
    <property type="entry name" value="Ribonuclease H-like superfamily/Ribonuclease H"/>
    <property type="match status" value="1"/>
</dbReference>
<dbReference type="GO" id="GO:0032196">
    <property type="term" value="P:transposition"/>
    <property type="evidence" value="ECO:0007669"/>
    <property type="project" value="UniProtKB-KW"/>
</dbReference>
<evidence type="ECO:0000256" key="13">
    <source>
        <dbReference type="ARBA" id="ARBA00022840"/>
    </source>
</evidence>
<evidence type="ECO:0000256" key="3">
    <source>
        <dbReference type="ARBA" id="ARBA00022612"/>
    </source>
</evidence>
<keyword evidence="10" id="KW-0547">Nucleotide-binding</keyword>
<keyword evidence="20" id="KW-0233">DNA recombination</keyword>
<dbReference type="GO" id="GO:0006397">
    <property type="term" value="P:mRNA processing"/>
    <property type="evidence" value="ECO:0007669"/>
    <property type="project" value="UniProtKB-KW"/>
</dbReference>
<dbReference type="Proteomes" id="UP000765509">
    <property type="component" value="Unassembled WGS sequence"/>
</dbReference>
<evidence type="ECO:0000256" key="20">
    <source>
        <dbReference type="ARBA" id="ARBA00023172"/>
    </source>
</evidence>
<evidence type="ECO:0000259" key="25">
    <source>
        <dbReference type="PROSITE" id="PS50158"/>
    </source>
</evidence>
<gene>
    <name evidence="27" type="ORF">O181_031586</name>
</gene>
<keyword evidence="9" id="KW-0479">Metal-binding</keyword>
<keyword evidence="15" id="KW-0694">RNA-binding</keyword>
<evidence type="ECO:0000256" key="12">
    <source>
        <dbReference type="ARBA" id="ARBA00022801"/>
    </source>
</evidence>
<dbReference type="GO" id="GO:0006310">
    <property type="term" value="P:DNA recombination"/>
    <property type="evidence" value="ECO:0007669"/>
    <property type="project" value="UniProtKB-KW"/>
</dbReference>
<dbReference type="GO" id="GO:0006508">
    <property type="term" value="P:proteolysis"/>
    <property type="evidence" value="ECO:0007669"/>
    <property type="project" value="UniProtKB-KW"/>
</dbReference>
<dbReference type="Pfam" id="PF00665">
    <property type="entry name" value="rve"/>
    <property type="match status" value="1"/>
</dbReference>
<keyword evidence="6" id="KW-0808">Transferase</keyword>
<keyword evidence="23" id="KW-0862">Zinc</keyword>
<evidence type="ECO:0000256" key="14">
    <source>
        <dbReference type="ARBA" id="ARBA00022842"/>
    </source>
</evidence>
<evidence type="ECO:0000256" key="7">
    <source>
        <dbReference type="ARBA" id="ARBA00022695"/>
    </source>
</evidence>
<dbReference type="SUPFAM" id="SSF53098">
    <property type="entry name" value="Ribonuclease H-like"/>
    <property type="match status" value="1"/>
</dbReference>
<evidence type="ECO:0000256" key="9">
    <source>
        <dbReference type="ARBA" id="ARBA00022723"/>
    </source>
</evidence>
<name>A0A9Q3D0R9_9BASI</name>
<evidence type="ECO:0000256" key="22">
    <source>
        <dbReference type="ARBA" id="ARBA00049244"/>
    </source>
</evidence>
<evidence type="ECO:0000256" key="4">
    <source>
        <dbReference type="ARBA" id="ARBA00022664"/>
    </source>
</evidence>
<dbReference type="InterPro" id="IPR039537">
    <property type="entry name" value="Retrotran_Ty1/copia-like"/>
</dbReference>
<keyword evidence="13" id="KW-0067">ATP-binding</keyword>
<keyword evidence="23" id="KW-0863">Zinc-finger</keyword>
<dbReference type="PANTHER" id="PTHR42648:SF11">
    <property type="entry name" value="TRANSPOSON TY4-P GAG-POL POLYPROTEIN"/>
    <property type="match status" value="1"/>
</dbReference>
<dbReference type="GO" id="GO:0003964">
    <property type="term" value="F:RNA-directed DNA polymerase activity"/>
    <property type="evidence" value="ECO:0007669"/>
    <property type="project" value="UniProtKB-KW"/>
</dbReference>
<feature type="region of interest" description="Disordered" evidence="24">
    <location>
        <begin position="132"/>
        <end position="165"/>
    </location>
</feature>
<evidence type="ECO:0000256" key="17">
    <source>
        <dbReference type="ARBA" id="ARBA00022918"/>
    </source>
</evidence>
<evidence type="ECO:0000256" key="19">
    <source>
        <dbReference type="ARBA" id="ARBA00023113"/>
    </source>
</evidence>
<protein>
    <submittedName>
        <fullName evidence="27">Uncharacterized protein</fullName>
    </submittedName>
</protein>
<keyword evidence="11" id="KW-0255">Endonuclease</keyword>
<keyword evidence="28" id="KW-1185">Reference proteome</keyword>
<dbReference type="GO" id="GO:0008270">
    <property type="term" value="F:zinc ion binding"/>
    <property type="evidence" value="ECO:0007669"/>
    <property type="project" value="UniProtKB-KW"/>
</dbReference>
<keyword evidence="8" id="KW-0540">Nuclease</keyword>
<evidence type="ECO:0000256" key="5">
    <source>
        <dbReference type="ARBA" id="ARBA00022670"/>
    </source>
</evidence>
<comment type="caution">
    <text evidence="27">The sequence shown here is derived from an EMBL/GenBank/DDBJ whole genome shotgun (WGS) entry which is preliminary data.</text>
</comment>
<keyword evidence="19" id="KW-0917">Virion maturation</keyword>
<evidence type="ECO:0000256" key="1">
    <source>
        <dbReference type="ARBA" id="ARBA00002180"/>
    </source>
</evidence>
<proteinExistence type="predicted"/>
<keyword evidence="3" id="KW-1188">Viral release from host cell</keyword>
<dbReference type="GO" id="GO:0015074">
    <property type="term" value="P:DNA integration"/>
    <property type="evidence" value="ECO:0007669"/>
    <property type="project" value="UniProtKB-KW"/>
</dbReference>
<keyword evidence="7" id="KW-0548">Nucleotidyltransferase</keyword>
<dbReference type="PROSITE" id="PS00141">
    <property type="entry name" value="ASP_PROTEASE"/>
    <property type="match status" value="1"/>
</dbReference>
<dbReference type="AlphaFoldDB" id="A0A9Q3D0R9"/>
<dbReference type="PANTHER" id="PTHR42648">
    <property type="entry name" value="TRANSPOSASE, PUTATIVE-RELATED"/>
    <property type="match status" value="1"/>
</dbReference>
<dbReference type="GO" id="GO:0005634">
    <property type="term" value="C:nucleus"/>
    <property type="evidence" value="ECO:0007669"/>
    <property type="project" value="UniProtKB-ARBA"/>
</dbReference>
<keyword evidence="4" id="KW-0507">mRNA processing</keyword>
<dbReference type="InterPro" id="IPR001969">
    <property type="entry name" value="Aspartic_peptidase_AS"/>
</dbReference>
<reference evidence="27" key="1">
    <citation type="submission" date="2021-03" db="EMBL/GenBank/DDBJ databases">
        <title>Draft genome sequence of rust myrtle Austropuccinia psidii MF-1, a brazilian biotype.</title>
        <authorList>
            <person name="Quecine M.C."/>
            <person name="Pachon D.M.R."/>
            <person name="Bonatelli M.L."/>
            <person name="Correr F.H."/>
            <person name="Franceschini L.M."/>
            <person name="Leite T.F."/>
            <person name="Margarido G.R.A."/>
            <person name="Almeida C.A."/>
            <person name="Ferrarezi J.A."/>
            <person name="Labate C.A."/>
        </authorList>
    </citation>
    <scope>NUCLEOTIDE SEQUENCE</scope>
    <source>
        <strain evidence="27">MF-1</strain>
    </source>
</reference>
<dbReference type="GO" id="GO:0004519">
    <property type="term" value="F:endonuclease activity"/>
    <property type="evidence" value="ECO:0007669"/>
    <property type="project" value="UniProtKB-KW"/>
</dbReference>
<evidence type="ECO:0000256" key="21">
    <source>
        <dbReference type="ARBA" id="ARBA00048173"/>
    </source>
</evidence>
<feature type="domain" description="CCHC-type" evidence="25">
    <location>
        <begin position="172"/>
        <end position="185"/>
    </location>
</feature>
<comment type="catalytic activity">
    <reaction evidence="22">
        <text>DNA(n) + a 2'-deoxyribonucleoside 5'-triphosphate = DNA(n+1) + diphosphate</text>
        <dbReference type="Rhea" id="RHEA:22508"/>
        <dbReference type="Rhea" id="RHEA-COMP:17339"/>
        <dbReference type="Rhea" id="RHEA-COMP:17340"/>
        <dbReference type="ChEBI" id="CHEBI:33019"/>
        <dbReference type="ChEBI" id="CHEBI:61560"/>
        <dbReference type="ChEBI" id="CHEBI:173112"/>
        <dbReference type="EC" id="2.7.7.7"/>
    </reaction>
</comment>
<dbReference type="InterPro" id="IPR054722">
    <property type="entry name" value="PolX-like_BBD"/>
</dbReference>
<dbReference type="InterPro" id="IPR036875">
    <property type="entry name" value="Znf_CCHC_sf"/>
</dbReference>
<evidence type="ECO:0000256" key="24">
    <source>
        <dbReference type="SAM" id="MobiDB-lite"/>
    </source>
</evidence>
<evidence type="ECO:0000256" key="16">
    <source>
        <dbReference type="ARBA" id="ARBA00022908"/>
    </source>
</evidence>
<evidence type="ECO:0000256" key="6">
    <source>
        <dbReference type="ARBA" id="ARBA00022679"/>
    </source>
</evidence>
<dbReference type="GO" id="GO:0004190">
    <property type="term" value="F:aspartic-type endopeptidase activity"/>
    <property type="evidence" value="ECO:0007669"/>
    <property type="project" value="InterPro"/>
</dbReference>
<dbReference type="PROSITE" id="PS50158">
    <property type="entry name" value="ZF_CCHC"/>
    <property type="match status" value="1"/>
</dbReference>
<keyword evidence="16" id="KW-0229">DNA integration</keyword>
<dbReference type="InterPro" id="IPR025724">
    <property type="entry name" value="GAG-pre-integrase_dom"/>
</dbReference>
<sequence>MRGLNARTIYQAIRSRFNKPSWLAIIHNARILFNTSDRMEDIHAFSLLVYEAIMAIEHQIGPLDGEKIATFSIFFTVPQLRDHITAALNTRLATNPHLKIHINDLLDMIRQITTASPSFDHSTKIARINASFPGHKNQNAGQTGQSTSAPQPSNRTTKPKKGAKTFDPSKPCFYCGELGHWVPNCEIRQKALKIRAQSTAADASVASFDAGPSLESLEALLDSGATHSVVGDISRFTHMMPNNMYLSVASNQKLQVVGIGQIRLKLKEGFLTINNVLYWINFHTFQRNDRWFLAVEKNYPTIDIKPLDANTNNVNETTCNYPLEDFSSLWHQQLGHLSIRNLNQSLKYSAADGIHTSYLQNFGICHPCSIAKSEHQPIKNASRNLAQKPGDVIVADLIGPLPVSINHMKYVLMIQDIFSKVVVAIPISDKSDAKLKLQNWMTQFMNVTNNTIRVLRSDNGTEFKNNLLEQFLVSKGIIHEFSMPCEHHQNGSIERTNRTISEMARTMLHASNLPVYLWPWAF</sequence>
<dbReference type="GO" id="GO:0003723">
    <property type="term" value="F:RNA binding"/>
    <property type="evidence" value="ECO:0007669"/>
    <property type="project" value="UniProtKB-KW"/>
</dbReference>
<evidence type="ECO:0000256" key="15">
    <source>
        <dbReference type="ARBA" id="ARBA00022884"/>
    </source>
</evidence>
<dbReference type="EMBL" id="AVOT02011297">
    <property type="protein sequence ID" value="MBW0491871.1"/>
    <property type="molecule type" value="Genomic_DNA"/>
</dbReference>
<evidence type="ECO:0000313" key="27">
    <source>
        <dbReference type="EMBL" id="MBW0491871.1"/>
    </source>
</evidence>
<dbReference type="InterPro" id="IPR012337">
    <property type="entry name" value="RNaseH-like_sf"/>
</dbReference>
<dbReference type="GO" id="GO:0005524">
    <property type="term" value="F:ATP binding"/>
    <property type="evidence" value="ECO:0007669"/>
    <property type="project" value="UniProtKB-KW"/>
</dbReference>
<dbReference type="Gene3D" id="4.10.60.10">
    <property type="entry name" value="Zinc finger, CCHC-type"/>
    <property type="match status" value="1"/>
</dbReference>
<dbReference type="PROSITE" id="PS50994">
    <property type="entry name" value="INTEGRASE"/>
    <property type="match status" value="1"/>
</dbReference>
<dbReference type="SUPFAM" id="SSF57756">
    <property type="entry name" value="Retrovirus zinc finger-like domains"/>
    <property type="match status" value="1"/>
</dbReference>
<keyword evidence="18" id="KW-0239">DNA-directed DNA polymerase</keyword>
<dbReference type="InterPro" id="IPR001584">
    <property type="entry name" value="Integrase_cat-core"/>
</dbReference>
<evidence type="ECO:0000256" key="11">
    <source>
        <dbReference type="ARBA" id="ARBA00022759"/>
    </source>
</evidence>
<dbReference type="InterPro" id="IPR036397">
    <property type="entry name" value="RNaseH_sf"/>
</dbReference>
<organism evidence="27 28">
    <name type="scientific">Austropuccinia psidii MF-1</name>
    <dbReference type="NCBI Taxonomy" id="1389203"/>
    <lineage>
        <taxon>Eukaryota</taxon>
        <taxon>Fungi</taxon>
        <taxon>Dikarya</taxon>
        <taxon>Basidiomycota</taxon>
        <taxon>Pucciniomycotina</taxon>
        <taxon>Pucciniomycetes</taxon>
        <taxon>Pucciniales</taxon>
        <taxon>Sphaerophragmiaceae</taxon>
        <taxon>Austropuccinia</taxon>
    </lineage>
</organism>
<evidence type="ECO:0000256" key="23">
    <source>
        <dbReference type="PROSITE-ProRule" id="PRU00047"/>
    </source>
</evidence>
<feature type="compositionally biased region" description="Polar residues" evidence="24">
    <location>
        <begin position="136"/>
        <end position="156"/>
    </location>
</feature>
<dbReference type="InterPro" id="IPR001878">
    <property type="entry name" value="Znf_CCHC"/>
</dbReference>
<evidence type="ECO:0000256" key="8">
    <source>
        <dbReference type="ARBA" id="ARBA00022722"/>
    </source>
</evidence>
<feature type="domain" description="Integrase catalytic" evidence="26">
    <location>
        <begin position="385"/>
        <end position="522"/>
    </location>
</feature>
<evidence type="ECO:0000313" key="28">
    <source>
        <dbReference type="Proteomes" id="UP000765509"/>
    </source>
</evidence>
<dbReference type="Pfam" id="PF13976">
    <property type="entry name" value="gag_pre-integrs"/>
    <property type="match status" value="1"/>
</dbReference>
<evidence type="ECO:0000256" key="10">
    <source>
        <dbReference type="ARBA" id="ARBA00022741"/>
    </source>
</evidence>
<comment type="function">
    <text evidence="1">The aspartyl protease (PR) mediates the proteolytic cleavages of the Gag and Gag-Pol polyproteins after assembly of the VLP.</text>
</comment>
<dbReference type="OrthoDB" id="3544839at2759"/>
<keyword evidence="2" id="KW-0815">Transposition</keyword>
<dbReference type="Pfam" id="PF22936">
    <property type="entry name" value="Pol_BBD"/>
    <property type="match status" value="1"/>
</dbReference>
<evidence type="ECO:0000256" key="2">
    <source>
        <dbReference type="ARBA" id="ARBA00022578"/>
    </source>
</evidence>